<evidence type="ECO:0000256" key="2">
    <source>
        <dbReference type="ARBA" id="ARBA00004496"/>
    </source>
</evidence>
<dbReference type="EC" id="5.3.1.16" evidence="5 12"/>
<reference evidence="16" key="1">
    <citation type="submission" date="2016-11" db="EMBL/GenBank/DDBJ databases">
        <authorList>
            <person name="Varghese N."/>
            <person name="Submissions S."/>
        </authorList>
    </citation>
    <scope>NUCLEOTIDE SEQUENCE [LARGE SCALE GENOMIC DNA]</scope>
    <source>
        <strain evidence="16">DSM 18095</strain>
    </source>
</reference>
<dbReference type="SUPFAM" id="SSF51366">
    <property type="entry name" value="Ribulose-phoshate binding barrel"/>
    <property type="match status" value="1"/>
</dbReference>
<comment type="similarity">
    <text evidence="4 12 13">Belongs to the HisA/HisF family.</text>
</comment>
<keyword evidence="8 12" id="KW-0028">Amino-acid biosynthesis</keyword>
<comment type="catalytic activity">
    <reaction evidence="1 12 14">
        <text>1-(5-phospho-beta-D-ribosyl)-5-[(5-phospho-beta-D-ribosylamino)methylideneamino]imidazole-4-carboxamide = 5-[(5-phospho-1-deoxy-D-ribulos-1-ylimino)methylamino]-1-(5-phospho-beta-D-ribosyl)imidazole-4-carboxamide</text>
        <dbReference type="Rhea" id="RHEA:15469"/>
        <dbReference type="ChEBI" id="CHEBI:58435"/>
        <dbReference type="ChEBI" id="CHEBI:58525"/>
        <dbReference type="EC" id="5.3.1.16"/>
    </reaction>
</comment>
<evidence type="ECO:0000256" key="3">
    <source>
        <dbReference type="ARBA" id="ARBA00005133"/>
    </source>
</evidence>
<evidence type="ECO:0000313" key="16">
    <source>
        <dbReference type="Proteomes" id="UP000184114"/>
    </source>
</evidence>
<dbReference type="GO" id="GO:0005737">
    <property type="term" value="C:cytoplasm"/>
    <property type="evidence" value="ECO:0007669"/>
    <property type="project" value="UniProtKB-SubCell"/>
</dbReference>
<evidence type="ECO:0000256" key="6">
    <source>
        <dbReference type="ARBA" id="ARBA00018464"/>
    </source>
</evidence>
<evidence type="ECO:0000256" key="10">
    <source>
        <dbReference type="ARBA" id="ARBA00023235"/>
    </source>
</evidence>
<dbReference type="STRING" id="1123404.SAMN02745784_00620"/>
<evidence type="ECO:0000256" key="12">
    <source>
        <dbReference type="HAMAP-Rule" id="MF_01014"/>
    </source>
</evidence>
<feature type="active site" description="Proton acceptor" evidence="12">
    <location>
        <position position="8"/>
    </location>
</feature>
<dbReference type="Gene3D" id="3.20.20.70">
    <property type="entry name" value="Aldolase class I"/>
    <property type="match status" value="1"/>
</dbReference>
<dbReference type="InterPro" id="IPR013785">
    <property type="entry name" value="Aldolase_TIM"/>
</dbReference>
<keyword evidence="10 12" id="KW-0413">Isomerase</keyword>
<dbReference type="InterPro" id="IPR044524">
    <property type="entry name" value="Isoase_HisA-like"/>
</dbReference>
<evidence type="ECO:0000256" key="4">
    <source>
        <dbReference type="ARBA" id="ARBA00009667"/>
    </source>
</evidence>
<evidence type="ECO:0000256" key="8">
    <source>
        <dbReference type="ARBA" id="ARBA00022605"/>
    </source>
</evidence>
<dbReference type="HAMAP" id="MF_01014">
    <property type="entry name" value="HisA"/>
    <property type="match status" value="1"/>
</dbReference>
<dbReference type="GeneID" id="90996524"/>
<keyword evidence="7 12" id="KW-0963">Cytoplasm</keyword>
<dbReference type="UniPathway" id="UPA00031">
    <property type="reaction ID" value="UER00009"/>
</dbReference>
<dbReference type="PANTHER" id="PTHR43090:SF2">
    <property type="entry name" value="1-(5-PHOSPHORIBOSYL)-5-[(5-PHOSPHORIBOSYLAMINO)METHYLIDENEAMINO] IMIDAZOLE-4-CARBOXAMIDE ISOMERASE"/>
    <property type="match status" value="1"/>
</dbReference>
<dbReference type="Proteomes" id="UP000184114">
    <property type="component" value="Unassembled WGS sequence"/>
</dbReference>
<gene>
    <name evidence="12" type="primary">hisA</name>
    <name evidence="15" type="ORF">SAMN02745784_00620</name>
</gene>
<comment type="subcellular location">
    <subcellularLocation>
        <location evidence="2 12 14">Cytoplasm</location>
    </subcellularLocation>
</comment>
<dbReference type="CDD" id="cd04732">
    <property type="entry name" value="HisA"/>
    <property type="match status" value="1"/>
</dbReference>
<dbReference type="RefSeq" id="WP_072973049.1">
    <property type="nucleotide sequence ID" value="NZ_FQTY01000002.1"/>
</dbReference>
<dbReference type="InterPro" id="IPR006063">
    <property type="entry name" value="HisA_bact_arch"/>
</dbReference>
<keyword evidence="16" id="KW-1185">Reference proteome</keyword>
<dbReference type="GO" id="GO:0003949">
    <property type="term" value="F:1-(5-phosphoribosyl)-5-[(5-phosphoribosylamino)methylideneamino]imidazole-4-carboxamide isomerase activity"/>
    <property type="evidence" value="ECO:0007669"/>
    <property type="project" value="UniProtKB-UniRule"/>
</dbReference>
<evidence type="ECO:0000256" key="5">
    <source>
        <dbReference type="ARBA" id="ARBA00012550"/>
    </source>
</evidence>
<evidence type="ECO:0000256" key="1">
    <source>
        <dbReference type="ARBA" id="ARBA00000901"/>
    </source>
</evidence>
<dbReference type="Pfam" id="PF00977">
    <property type="entry name" value="His_biosynth"/>
    <property type="match status" value="1"/>
</dbReference>
<sequence>MIILPAIDIKDNKCVRLSQGDFNKMKVYSSEPVEMALKWEKEGAEYLHLVDLDGARNETFINKKSIEKILKNINIPVQIGGGIRNEKKVREILDLGVNRVILGTAAVENIKLLRKLINIYGNDKIVVSIDAKNGKVATRGWELISNIDSLEFSKKLEDIGIKTIVYTDISKDGMLQGSNNEIYKELKEKTQLNIIASGGISFMEDIIRLKEMDLYGAIIGKAFYDNLLIFKEVVKW</sequence>
<dbReference type="GO" id="GO:0000162">
    <property type="term" value="P:L-tryptophan biosynthetic process"/>
    <property type="evidence" value="ECO:0007669"/>
    <property type="project" value="TreeGrafter"/>
</dbReference>
<keyword evidence="9 12" id="KW-0368">Histidine biosynthesis</keyword>
<dbReference type="InterPro" id="IPR006062">
    <property type="entry name" value="His_biosynth"/>
</dbReference>
<dbReference type="AlphaFoldDB" id="A0A1M4TD68"/>
<evidence type="ECO:0000256" key="11">
    <source>
        <dbReference type="ARBA" id="ARBA00030547"/>
    </source>
</evidence>
<dbReference type="PANTHER" id="PTHR43090">
    <property type="entry name" value="1-(5-PHOSPHORIBOSYL)-5-[(5-PHOSPHORIBOSYLAMINO)METHYLIDENEAMINO] IMIDAZOLE-4-CARBOXAMIDE ISOMERASE"/>
    <property type="match status" value="1"/>
</dbReference>
<evidence type="ECO:0000256" key="7">
    <source>
        <dbReference type="ARBA" id="ARBA00022490"/>
    </source>
</evidence>
<dbReference type="GO" id="GO:0000105">
    <property type="term" value="P:L-histidine biosynthetic process"/>
    <property type="evidence" value="ECO:0007669"/>
    <property type="project" value="UniProtKB-UniRule"/>
</dbReference>
<evidence type="ECO:0000313" key="15">
    <source>
        <dbReference type="EMBL" id="SHE42390.1"/>
    </source>
</evidence>
<name>A0A1M4TD68_9FIRM</name>
<comment type="pathway">
    <text evidence="3 12 14">Amino-acid biosynthesis; L-histidine biosynthesis; L-histidine from 5-phospho-alpha-D-ribose 1-diphosphate: step 4/9.</text>
</comment>
<proteinExistence type="inferred from homology"/>
<dbReference type="InterPro" id="IPR023016">
    <property type="entry name" value="HisA/PriA"/>
</dbReference>
<evidence type="ECO:0000256" key="14">
    <source>
        <dbReference type="RuleBase" id="RU003658"/>
    </source>
</evidence>
<evidence type="ECO:0000256" key="13">
    <source>
        <dbReference type="RuleBase" id="RU003657"/>
    </source>
</evidence>
<accession>A0A1M4TD68</accession>
<organism evidence="15 16">
    <name type="scientific">Tissierella praeacuta DSM 18095</name>
    <dbReference type="NCBI Taxonomy" id="1123404"/>
    <lineage>
        <taxon>Bacteria</taxon>
        <taxon>Bacillati</taxon>
        <taxon>Bacillota</taxon>
        <taxon>Tissierellia</taxon>
        <taxon>Tissierellales</taxon>
        <taxon>Tissierellaceae</taxon>
        <taxon>Tissierella</taxon>
    </lineage>
</organism>
<feature type="active site" description="Proton donor" evidence="12">
    <location>
        <position position="130"/>
    </location>
</feature>
<dbReference type="FunFam" id="3.20.20.70:FF:000009">
    <property type="entry name" value="1-(5-phosphoribosyl)-5-[(5-phosphoribosylamino)methylideneamino] imidazole-4-carboxamide isomerase"/>
    <property type="match status" value="1"/>
</dbReference>
<dbReference type="NCBIfam" id="TIGR00007">
    <property type="entry name" value="1-(5-phosphoribosyl)-5-[(5-phosphoribosylamino)methylideneamino]imidazole-4-carboxamide isomerase"/>
    <property type="match status" value="1"/>
</dbReference>
<dbReference type="EMBL" id="FQTY01000002">
    <property type="protein sequence ID" value="SHE42390.1"/>
    <property type="molecule type" value="Genomic_DNA"/>
</dbReference>
<dbReference type="InterPro" id="IPR011060">
    <property type="entry name" value="RibuloseP-bd_barrel"/>
</dbReference>
<protein>
    <recommendedName>
        <fullName evidence="6 12">1-(5-phosphoribosyl)-5-[(5-phosphoribosylamino)methylideneamino] imidazole-4-carboxamide isomerase</fullName>
        <ecNumber evidence="5 12">5.3.1.16</ecNumber>
    </recommendedName>
    <alternativeName>
        <fullName evidence="11 12">Phosphoribosylformimino-5-aminoimidazole carboxamide ribotide isomerase</fullName>
    </alternativeName>
</protein>
<evidence type="ECO:0000256" key="9">
    <source>
        <dbReference type="ARBA" id="ARBA00023102"/>
    </source>
</evidence>